<dbReference type="Gene3D" id="3.20.20.100">
    <property type="entry name" value="NADP-dependent oxidoreductase domain"/>
    <property type="match status" value="1"/>
</dbReference>
<dbReference type="Pfam" id="PF00248">
    <property type="entry name" value="Aldo_ket_red"/>
    <property type="match status" value="1"/>
</dbReference>
<dbReference type="STRING" id="1408250.Q760_08440"/>
<dbReference type="Proteomes" id="UP000029833">
    <property type="component" value="Unassembled WGS sequence"/>
</dbReference>
<dbReference type="PANTHER" id="PTHR43312:SF1">
    <property type="entry name" value="NADP-DEPENDENT OXIDOREDUCTASE DOMAIN-CONTAINING PROTEIN"/>
    <property type="match status" value="1"/>
</dbReference>
<dbReference type="AlphaFoldDB" id="A0A0A0B3Z4"/>
<dbReference type="InterPro" id="IPR053135">
    <property type="entry name" value="AKR2_Oxidoreductase"/>
</dbReference>
<dbReference type="InterPro" id="IPR036812">
    <property type="entry name" value="NAD(P)_OxRdtase_dom_sf"/>
</dbReference>
<dbReference type="InterPro" id="IPR020471">
    <property type="entry name" value="AKR"/>
</dbReference>
<dbReference type="SUPFAM" id="SSF51430">
    <property type="entry name" value="NAD(P)-linked oxidoreductase"/>
    <property type="match status" value="1"/>
</dbReference>
<reference evidence="2 3" key="1">
    <citation type="submission" date="2013-10" db="EMBL/GenBank/DDBJ databases">
        <authorList>
            <person name="Wang G."/>
            <person name="Zhuang W."/>
        </authorList>
    </citation>
    <scope>NUCLEOTIDE SEQUENCE [LARGE SCALE GENOMIC DNA]</scope>
    <source>
        <strain evidence="2 3">DSM 20118</strain>
    </source>
</reference>
<organism evidence="2 3">
    <name type="scientific">Cellulomonas cellasea DSM 20118</name>
    <dbReference type="NCBI Taxonomy" id="1408250"/>
    <lineage>
        <taxon>Bacteria</taxon>
        <taxon>Bacillati</taxon>
        <taxon>Actinomycetota</taxon>
        <taxon>Actinomycetes</taxon>
        <taxon>Micrococcales</taxon>
        <taxon>Cellulomonadaceae</taxon>
        <taxon>Cellulomonas</taxon>
    </lineage>
</organism>
<dbReference type="EMBL" id="AXNT01000200">
    <property type="protein sequence ID" value="KGM00484.1"/>
    <property type="molecule type" value="Genomic_DNA"/>
</dbReference>
<dbReference type="GO" id="GO:0016491">
    <property type="term" value="F:oxidoreductase activity"/>
    <property type="evidence" value="ECO:0007669"/>
    <property type="project" value="InterPro"/>
</dbReference>
<dbReference type="PRINTS" id="PR00069">
    <property type="entry name" value="ALDKETRDTASE"/>
</dbReference>
<dbReference type="CDD" id="cd19086">
    <property type="entry name" value="AKR_AKR11C1"/>
    <property type="match status" value="1"/>
</dbReference>
<evidence type="ECO:0000313" key="3">
    <source>
        <dbReference type="Proteomes" id="UP000029833"/>
    </source>
</evidence>
<accession>A0A0A0B3Z4</accession>
<keyword evidence="3" id="KW-1185">Reference proteome</keyword>
<sequence>MTTLRRRLGRSGLDTSALGLGCWALGGRMASGDQPLGYAGVDEDEATRALHRGIELGVTLLDTADAYGAGRSEELLAPVLAAHPDVLVATKFGNTIDPATRQLTGVDVSPGYVRDALHASLRRLGRDHVDVYQLHTPSAGAAVAEELAATLEALVDDGLVRWWGVSTDDPDEVEVLAQAPHLAVVQIQLNVLDDNAPMLALAERHDLGVLVRSPLAMGLLGGRYTAASRLPADDVRGREPEWMRWFSGGSPAPEMLERLDAVREALTADGRTLAQGALGWIWAHDERAVPLPGFRDVRQVEENVGALAAGPLDAAVHGEIELLLGRGSG</sequence>
<evidence type="ECO:0000313" key="2">
    <source>
        <dbReference type="EMBL" id="KGM00484.1"/>
    </source>
</evidence>
<feature type="domain" description="NADP-dependent oxidoreductase" evidence="1">
    <location>
        <begin position="18"/>
        <end position="321"/>
    </location>
</feature>
<dbReference type="RefSeq" id="WP_034635339.1">
    <property type="nucleotide sequence ID" value="NZ_AXNT01000200.1"/>
</dbReference>
<evidence type="ECO:0000259" key="1">
    <source>
        <dbReference type="Pfam" id="PF00248"/>
    </source>
</evidence>
<gene>
    <name evidence="2" type="ORF">Q760_08440</name>
</gene>
<proteinExistence type="predicted"/>
<name>A0A0A0B3Z4_9CELL</name>
<dbReference type="PANTHER" id="PTHR43312">
    <property type="entry name" value="D-THREO-ALDOSE 1-DEHYDROGENASE"/>
    <property type="match status" value="1"/>
</dbReference>
<protein>
    <recommendedName>
        <fullName evidence="1">NADP-dependent oxidoreductase domain-containing protein</fullName>
    </recommendedName>
</protein>
<dbReference type="InterPro" id="IPR023210">
    <property type="entry name" value="NADP_OxRdtase_dom"/>
</dbReference>
<dbReference type="OrthoDB" id="9768793at2"/>
<comment type="caution">
    <text evidence="2">The sequence shown here is derived from an EMBL/GenBank/DDBJ whole genome shotgun (WGS) entry which is preliminary data.</text>
</comment>